<comment type="caution">
    <text evidence="5">The sequence shown here is derived from an EMBL/GenBank/DDBJ whole genome shotgun (WGS) entry which is preliminary data.</text>
</comment>
<evidence type="ECO:0000256" key="1">
    <source>
        <dbReference type="ARBA" id="ARBA00001946"/>
    </source>
</evidence>
<accession>E3CFJ2</accession>
<dbReference type="AlphaFoldDB" id="E3CFJ2"/>
<dbReference type="PRINTS" id="PR00502">
    <property type="entry name" value="NUDIXFAMILY"/>
</dbReference>
<feature type="domain" description="Nudix hydrolase" evidence="4">
    <location>
        <begin position="22"/>
        <end position="151"/>
    </location>
</feature>
<dbReference type="PANTHER" id="PTHR43046">
    <property type="entry name" value="GDP-MANNOSE MANNOSYL HYDROLASE"/>
    <property type="match status" value="1"/>
</dbReference>
<evidence type="ECO:0000313" key="6">
    <source>
        <dbReference type="Proteomes" id="UP000003812"/>
    </source>
</evidence>
<proteinExistence type="inferred from homology"/>
<comment type="similarity">
    <text evidence="3">Belongs to the Nudix hydrolase family.</text>
</comment>
<name>E3CFJ2_STRPA</name>
<evidence type="ECO:0000313" key="5">
    <source>
        <dbReference type="EMBL" id="EFQ54356.1"/>
    </source>
</evidence>
<organism evidence="5 6">
    <name type="scientific">Streptococcus parasanguinis F0405</name>
    <dbReference type="NCBI Taxonomy" id="905067"/>
    <lineage>
        <taxon>Bacteria</taxon>
        <taxon>Bacillati</taxon>
        <taxon>Bacillota</taxon>
        <taxon>Bacilli</taxon>
        <taxon>Lactobacillales</taxon>
        <taxon>Streptococcaceae</taxon>
        <taxon>Streptococcus</taxon>
    </lineage>
</organism>
<dbReference type="SUPFAM" id="SSF55811">
    <property type="entry name" value="Nudix"/>
    <property type="match status" value="1"/>
</dbReference>
<evidence type="ECO:0000256" key="3">
    <source>
        <dbReference type="RuleBase" id="RU003476"/>
    </source>
</evidence>
<dbReference type="CDD" id="cd04677">
    <property type="entry name" value="NUDIX_Hydrolase"/>
    <property type="match status" value="1"/>
</dbReference>
<dbReference type="PANTHER" id="PTHR43046:SF2">
    <property type="entry name" value="8-OXO-DGTP DIPHOSPHATASE-RELATED"/>
    <property type="match status" value="1"/>
</dbReference>
<dbReference type="InterPro" id="IPR020476">
    <property type="entry name" value="Nudix_hydrolase"/>
</dbReference>
<dbReference type="Proteomes" id="UP000003812">
    <property type="component" value="Unassembled WGS sequence"/>
</dbReference>
<evidence type="ECO:0000259" key="4">
    <source>
        <dbReference type="PROSITE" id="PS51462"/>
    </source>
</evidence>
<sequence>MLNTPTENYVSTIRKKIGNDLLILVGSNVIIENELDQVLLQKRSSGTWGLPGGLLEVGETLEQTAIREVFEETGLTIEELKLIHTFSGQDYHFVLQNKDEIYVVTSLYKAINYTGELNVSSEETLELSYFNYNFLPYNIEQEYLDYINYYRGLR</sequence>
<comment type="cofactor">
    <cofactor evidence="1">
        <name>Mg(2+)</name>
        <dbReference type="ChEBI" id="CHEBI:18420"/>
    </cofactor>
</comment>
<dbReference type="InterPro" id="IPR015797">
    <property type="entry name" value="NUDIX_hydrolase-like_dom_sf"/>
</dbReference>
<dbReference type="Gene3D" id="3.90.79.10">
    <property type="entry name" value="Nucleoside Triphosphate Pyrophosphohydrolase"/>
    <property type="match status" value="1"/>
</dbReference>
<dbReference type="EMBL" id="AEKM01000016">
    <property type="protein sequence ID" value="EFQ54356.1"/>
    <property type="molecule type" value="Genomic_DNA"/>
</dbReference>
<gene>
    <name evidence="5" type="ORF">HMPREF9626_0288</name>
</gene>
<dbReference type="InterPro" id="IPR020084">
    <property type="entry name" value="NUDIX_hydrolase_CS"/>
</dbReference>
<keyword evidence="2 3" id="KW-0378">Hydrolase</keyword>
<reference evidence="5 6" key="1">
    <citation type="submission" date="2010-10" db="EMBL/GenBank/DDBJ databases">
        <authorList>
            <person name="Durkin A.S."/>
            <person name="Madupu R."/>
            <person name="Torralba M."/>
            <person name="Gillis M."/>
            <person name="Methe B."/>
            <person name="Sutton G."/>
            <person name="Nelson K.E."/>
        </authorList>
    </citation>
    <scope>NUCLEOTIDE SEQUENCE [LARGE SCALE GENOMIC DNA]</scope>
    <source>
        <strain evidence="5 6">F0405</strain>
    </source>
</reference>
<dbReference type="PROSITE" id="PS00893">
    <property type="entry name" value="NUDIX_BOX"/>
    <property type="match status" value="1"/>
</dbReference>
<dbReference type="Pfam" id="PF00293">
    <property type="entry name" value="NUDIX"/>
    <property type="match status" value="1"/>
</dbReference>
<protein>
    <submittedName>
        <fullName evidence="5">Hydrolase, NUDIX family</fullName>
    </submittedName>
</protein>
<dbReference type="GO" id="GO:0016787">
    <property type="term" value="F:hydrolase activity"/>
    <property type="evidence" value="ECO:0007669"/>
    <property type="project" value="UniProtKB-KW"/>
</dbReference>
<dbReference type="InterPro" id="IPR000086">
    <property type="entry name" value="NUDIX_hydrolase_dom"/>
</dbReference>
<evidence type="ECO:0000256" key="2">
    <source>
        <dbReference type="ARBA" id="ARBA00022801"/>
    </source>
</evidence>
<dbReference type="PROSITE" id="PS51462">
    <property type="entry name" value="NUDIX"/>
    <property type="match status" value="1"/>
</dbReference>